<organism evidence="1 2">
    <name type="scientific">Candidatus Mediterraneibacter faecigallinarum</name>
    <dbReference type="NCBI Taxonomy" id="2838669"/>
    <lineage>
        <taxon>Bacteria</taxon>
        <taxon>Bacillati</taxon>
        <taxon>Bacillota</taxon>
        <taxon>Clostridia</taxon>
        <taxon>Lachnospirales</taxon>
        <taxon>Lachnospiraceae</taxon>
        <taxon>Mediterraneibacter</taxon>
    </lineage>
</organism>
<dbReference type="Proteomes" id="UP000823894">
    <property type="component" value="Unassembled WGS sequence"/>
</dbReference>
<proteinExistence type="predicted"/>
<comment type="caution">
    <text evidence="1">The sequence shown here is derived from an EMBL/GenBank/DDBJ whole genome shotgun (WGS) entry which is preliminary data.</text>
</comment>
<reference evidence="1" key="2">
    <citation type="submission" date="2021-04" db="EMBL/GenBank/DDBJ databases">
        <authorList>
            <person name="Gilroy R."/>
        </authorList>
    </citation>
    <scope>NUCLEOTIDE SEQUENCE</scope>
    <source>
        <strain evidence="1">ChiGjej1B1-1692</strain>
    </source>
</reference>
<dbReference type="EMBL" id="DWWK01000158">
    <property type="protein sequence ID" value="HJC39389.1"/>
    <property type="molecule type" value="Genomic_DNA"/>
</dbReference>
<gene>
    <name evidence="1" type="ORF">H9757_10065</name>
</gene>
<evidence type="ECO:0000313" key="2">
    <source>
        <dbReference type="Proteomes" id="UP000823894"/>
    </source>
</evidence>
<name>A0A9D2SYU1_9FIRM</name>
<accession>A0A9D2SYU1</accession>
<protein>
    <submittedName>
        <fullName evidence="1">Uncharacterized protein</fullName>
    </submittedName>
</protein>
<reference evidence="1" key="1">
    <citation type="journal article" date="2021" name="PeerJ">
        <title>Extensive microbial diversity within the chicken gut microbiome revealed by metagenomics and culture.</title>
        <authorList>
            <person name="Gilroy R."/>
            <person name="Ravi A."/>
            <person name="Getino M."/>
            <person name="Pursley I."/>
            <person name="Horton D.L."/>
            <person name="Alikhan N.F."/>
            <person name="Baker D."/>
            <person name="Gharbi K."/>
            <person name="Hall N."/>
            <person name="Watson M."/>
            <person name="Adriaenssens E.M."/>
            <person name="Foster-Nyarko E."/>
            <person name="Jarju S."/>
            <person name="Secka A."/>
            <person name="Antonio M."/>
            <person name="Oren A."/>
            <person name="Chaudhuri R.R."/>
            <person name="La Ragione R."/>
            <person name="Hildebrand F."/>
            <person name="Pallen M.J."/>
        </authorList>
    </citation>
    <scope>NUCLEOTIDE SEQUENCE</scope>
    <source>
        <strain evidence="1">ChiGjej1B1-1692</strain>
    </source>
</reference>
<sequence length="109" mass="13262">MIIKKMRLKKLRDELERLTDFIKEVEGRNLPYFYRHFDTMKNNIDLFLCIGDDDIDRLHLVLERDWKASHTTLLGVQEYDLRENNPDIDPRMCFYFARLVSEVGKYFEQ</sequence>
<dbReference type="AlphaFoldDB" id="A0A9D2SYU1"/>
<evidence type="ECO:0000313" key="1">
    <source>
        <dbReference type="EMBL" id="HJC39389.1"/>
    </source>
</evidence>